<reference evidence="1" key="1">
    <citation type="journal article" date="2015" name="Nature">
        <title>Complex archaea that bridge the gap between prokaryotes and eukaryotes.</title>
        <authorList>
            <person name="Spang A."/>
            <person name="Saw J.H."/>
            <person name="Jorgensen S.L."/>
            <person name="Zaremba-Niedzwiedzka K."/>
            <person name="Martijn J."/>
            <person name="Lind A.E."/>
            <person name="van Eijk R."/>
            <person name="Schleper C."/>
            <person name="Guy L."/>
            <person name="Ettema T.J."/>
        </authorList>
    </citation>
    <scope>NUCLEOTIDE SEQUENCE</scope>
</reference>
<gene>
    <name evidence="1" type="ORF">LCGC14_0401210</name>
</gene>
<sequence>MTDKLAEQALGHLRQCLLPRPAQDGIDLEVPSWVVRKAVTALEATAALEQRLEGLEKLEEIEQACIRLYVGEITKTEWRRVVRNGPLAQKLVALAEKA</sequence>
<protein>
    <submittedName>
        <fullName evidence="1">Uncharacterized protein</fullName>
    </submittedName>
</protein>
<name>A0A0F9W5X7_9ZZZZ</name>
<dbReference type="AlphaFoldDB" id="A0A0F9W5X7"/>
<organism evidence="1">
    <name type="scientific">marine sediment metagenome</name>
    <dbReference type="NCBI Taxonomy" id="412755"/>
    <lineage>
        <taxon>unclassified sequences</taxon>
        <taxon>metagenomes</taxon>
        <taxon>ecological metagenomes</taxon>
    </lineage>
</organism>
<evidence type="ECO:0000313" key="1">
    <source>
        <dbReference type="EMBL" id="KKN73418.1"/>
    </source>
</evidence>
<accession>A0A0F9W5X7</accession>
<proteinExistence type="predicted"/>
<dbReference type="EMBL" id="LAZR01000344">
    <property type="protein sequence ID" value="KKN73418.1"/>
    <property type="molecule type" value="Genomic_DNA"/>
</dbReference>
<comment type="caution">
    <text evidence="1">The sequence shown here is derived from an EMBL/GenBank/DDBJ whole genome shotgun (WGS) entry which is preliminary data.</text>
</comment>